<feature type="region of interest" description="Disordered" evidence="1">
    <location>
        <begin position="970"/>
        <end position="1028"/>
    </location>
</feature>
<accession>F0VJP3</accession>
<dbReference type="RefSeq" id="XP_003883986.1">
    <property type="nucleotide sequence ID" value="XM_003883937.1"/>
</dbReference>
<dbReference type="VEuPathDB" id="ToxoDB:NCLIV_037360"/>
<dbReference type="InParanoid" id="F0VJP3"/>
<dbReference type="EMBL" id="FR823390">
    <property type="protein sequence ID" value="CBZ53954.1"/>
    <property type="molecule type" value="Genomic_DNA"/>
</dbReference>
<feature type="compositionally biased region" description="Low complexity" evidence="1">
    <location>
        <begin position="68"/>
        <end position="77"/>
    </location>
</feature>
<evidence type="ECO:0000313" key="4">
    <source>
        <dbReference type="Proteomes" id="UP000007494"/>
    </source>
</evidence>
<protein>
    <submittedName>
        <fullName evidence="2">Uncharacterized protein</fullName>
    </submittedName>
</protein>
<dbReference type="EMBL" id="LN714483">
    <property type="protein sequence ID" value="CEL67954.1"/>
    <property type="molecule type" value="Genomic_DNA"/>
</dbReference>
<reference evidence="4" key="3">
    <citation type="journal article" date="2012" name="PLoS Pathog.">
        <title>Comparative genomics of the apicomplexan parasites Toxoplasma gondii and Neospora caninum: Coccidia differing in host range and transmission strategy.</title>
        <authorList>
            <person name="Reid A.J."/>
            <person name="Vermont S.J."/>
            <person name="Cotton J.A."/>
            <person name="Harris D."/>
            <person name="Hill-Cawthorne G.A."/>
            <person name="Konen-Waisman S."/>
            <person name="Latham S.M."/>
            <person name="Mourier T."/>
            <person name="Norton R."/>
            <person name="Quail M.A."/>
            <person name="Sanders M."/>
            <person name="Shanmugam D."/>
            <person name="Sohal A."/>
            <person name="Wasmuth J.D."/>
            <person name="Brunk B."/>
            <person name="Grigg M.E."/>
            <person name="Howard J.C."/>
            <person name="Parkinson J."/>
            <person name="Roos D.S."/>
            <person name="Trees A.J."/>
            <person name="Berriman M."/>
            <person name="Pain A."/>
            <person name="Wastling J.M."/>
        </authorList>
    </citation>
    <scope>NUCLEOTIDE SEQUENCE [LARGE SCALE GENOMIC DNA]</scope>
    <source>
        <strain evidence="4">Liverpool</strain>
    </source>
</reference>
<feature type="compositionally biased region" description="Basic and acidic residues" evidence="1">
    <location>
        <begin position="970"/>
        <end position="993"/>
    </location>
</feature>
<proteinExistence type="predicted"/>
<feature type="region of interest" description="Disordered" evidence="1">
    <location>
        <begin position="1199"/>
        <end position="1218"/>
    </location>
</feature>
<sequence length="1274" mass="136558">MAASLCLHVPQTLPPELTKLLSASSPEDAETAFNAVTEWLALPVASCGDVALTPASSGSSAVACRSTPPGGAASSSPLKKANTETGAWGAEGTDERDLGKEDCCSPGTSILATRVYLLYDFLLKHVECSPAVASVACDCLACILEASSVVLWEAQRDFQRAQSENEAAQQGRFSADYLSSCPSFPCHDAGKGDPFLLLLSCASSPSHGDSLKSAMSSAPHCFYPPPSFPSLLGVTAPLPLQTDSHLLPACCSVTCSSSFRPPVGPTCPSCSSGSSRSSVSHSSCFGSPPTQASSICLPVFPLCRALCRRAKPKELFVGLCGCLAPSSRILPSLRLLLLPTLAYCCGAIGRRRAHFVVQAASLVLHVTVKKASRALHLDLDRLAGRGTEAARGGFWDEDELHGPSAWIQTFRRLYPPAARAFVFPEADREEEAAEIQTRKRGTPPSSLSFSLGSLAVTPDAASEGRAASLLPALSPLPAHVTLCGLVAFVRCLCVALAAADLRERGVETQRMGGEQPGDEEPGNDPRKGVAPLTILAATLRILELFTPMTPDIQLVELRTSNSPLSSPGSPSCPRRNPALCSDVDGWAAAMEGNREAFYEARDRVWKHATSSDSSVASLRSSRRLVPPLPSLLSCLQSLVWCAAVLHERHRGGLLPSLTGLLNTTAIPSPNQGDLEISPFSLAFFSYLLLALRLCGSAALPSPISSLSRASMAFRASFLLLAYANPHTSASLDAFSTVTKPANTTAKKSEEEGPCHDDKHTDAGESMRVAALAAVQTSGLPERHMWLVERKAEQLCLIATDLLSVRKQHESPKRFLSLCGGFSPFSYWKLLLALMTSGGTAASTVLVAQPLRMRRLKPDRPGQREQGRHKDADEDDCEEASRAMCLRALQGRPCGTESGERDPEDVQILFECFSQASQVYDEATQEDLFLSLIRKPPPLPDAAVGAILILLKRRWTASVLRVSRGEAPASEDTKTEVHVDNTGKQCMRKDEADRAASISPASDASTIRDKEPRRNVGSHSSLSSSSPTPTWVACLDSVAQAENAEMLWRVMTTTLVEEAEGTVVENSERLTTALNWLKLCLYTPEKAATPPSRGVDAACDSEDKKLFRGPFEQFGDALLARGQGTLLRALEKLTTRVDIELSILRNRGEDHATRRPTSTNECAYRQSLLPSLAPNLLPAIGSSSGVACDKLELLVPASRGAASAGSSQGERTPKTRKASVDENLKLALVQAVLSDVRGALHARAERTQQKRERAKYREDVPDARETDNRREQPPA</sequence>
<dbReference type="OrthoDB" id="332278at2759"/>
<feature type="region of interest" description="Disordered" evidence="1">
    <location>
        <begin position="853"/>
        <end position="875"/>
    </location>
</feature>
<name>F0VJP3_NEOCL</name>
<evidence type="ECO:0000256" key="1">
    <source>
        <dbReference type="SAM" id="MobiDB-lite"/>
    </source>
</evidence>
<gene>
    <name evidence="3" type="ORF">BN1204_037360</name>
    <name evidence="2" type="ORF">NCLIV_037360</name>
</gene>
<dbReference type="Proteomes" id="UP000007494">
    <property type="component" value="Chromosome VIII"/>
</dbReference>
<feature type="compositionally biased region" description="Basic and acidic residues" evidence="1">
    <location>
        <begin position="855"/>
        <end position="871"/>
    </location>
</feature>
<keyword evidence="4" id="KW-1185">Reference proteome</keyword>
<feature type="region of interest" description="Disordered" evidence="1">
    <location>
        <begin position="59"/>
        <end position="100"/>
    </location>
</feature>
<organism evidence="2 4">
    <name type="scientific">Neospora caninum (strain Liverpool)</name>
    <dbReference type="NCBI Taxonomy" id="572307"/>
    <lineage>
        <taxon>Eukaryota</taxon>
        <taxon>Sar</taxon>
        <taxon>Alveolata</taxon>
        <taxon>Apicomplexa</taxon>
        <taxon>Conoidasida</taxon>
        <taxon>Coccidia</taxon>
        <taxon>Eucoccidiorida</taxon>
        <taxon>Eimeriorina</taxon>
        <taxon>Sarcocystidae</taxon>
        <taxon>Neospora</taxon>
    </lineage>
</organism>
<evidence type="ECO:0000313" key="3">
    <source>
        <dbReference type="EMBL" id="CEL67954.1"/>
    </source>
</evidence>
<dbReference type="eggNOG" id="ENOG502QYKC">
    <property type="taxonomic scope" value="Eukaryota"/>
</dbReference>
<reference evidence="2" key="1">
    <citation type="submission" date="2011-02" db="EMBL/GenBank/DDBJ databases">
        <authorList>
            <person name="Aslett M."/>
        </authorList>
    </citation>
    <scope>NUCLEOTIDE SEQUENCE</scope>
    <source>
        <strain evidence="2">Liverpool</strain>
    </source>
</reference>
<dbReference type="OMA" id="SAPHCFY"/>
<reference evidence="3" key="4">
    <citation type="journal article" date="2015" name="PLoS ONE">
        <title>Comprehensive Evaluation of Toxoplasma gondii VEG and Neospora caninum LIV Genomes with Tachyzoite Stage Transcriptome and Proteome Defines Novel Transcript Features.</title>
        <authorList>
            <person name="Ramaprasad A."/>
            <person name="Mourier T."/>
            <person name="Naeem R."/>
            <person name="Malas T.B."/>
            <person name="Moussa E."/>
            <person name="Panigrahi A."/>
            <person name="Vermont S.J."/>
            <person name="Otto T.D."/>
            <person name="Wastling J."/>
            <person name="Pain A."/>
        </authorList>
    </citation>
    <scope>NUCLEOTIDE SEQUENCE</scope>
    <source>
        <strain evidence="3">Liverpool</strain>
    </source>
</reference>
<reference evidence="2" key="2">
    <citation type="submission" date="2011-03" db="EMBL/GenBank/DDBJ databases">
        <title>Comparative genomics and transcriptomics of Neospora caninum and Toxoplasma gondii.</title>
        <authorList>
            <person name="Reid A.J."/>
            <person name="Sohal A."/>
            <person name="Harris D."/>
            <person name="Quail M."/>
            <person name="Sanders M."/>
            <person name="Berriman M."/>
            <person name="Wastling J.M."/>
            <person name="Pain A."/>
        </authorList>
    </citation>
    <scope>NUCLEOTIDE SEQUENCE</scope>
    <source>
        <strain evidence="2">Liverpool</strain>
    </source>
</reference>
<dbReference type="GeneID" id="13443680"/>
<feature type="region of interest" description="Disordered" evidence="1">
    <location>
        <begin position="507"/>
        <end position="528"/>
    </location>
</feature>
<evidence type="ECO:0000313" key="2">
    <source>
        <dbReference type="EMBL" id="CBZ53954.1"/>
    </source>
</evidence>
<dbReference type="AlphaFoldDB" id="F0VJP3"/>
<feature type="region of interest" description="Disordered" evidence="1">
    <location>
        <begin position="1241"/>
        <end position="1274"/>
    </location>
</feature>